<evidence type="ECO:0000313" key="5">
    <source>
        <dbReference type="Proteomes" id="UP000237662"/>
    </source>
</evidence>
<keyword evidence="1" id="KW-0732">Signal</keyword>
<dbReference type="AlphaFoldDB" id="A0A2S6I4Z6"/>
<evidence type="ECO:0000313" key="4">
    <source>
        <dbReference type="EMBL" id="PPK86246.1"/>
    </source>
</evidence>
<proteinExistence type="predicted"/>
<dbReference type="InterPro" id="IPR024618">
    <property type="entry name" value="DUF3857"/>
</dbReference>
<dbReference type="Pfam" id="PF12969">
    <property type="entry name" value="DUF3857"/>
    <property type="match status" value="1"/>
</dbReference>
<dbReference type="Gene3D" id="2.60.40.3140">
    <property type="match status" value="1"/>
</dbReference>
<dbReference type="Proteomes" id="UP000237662">
    <property type="component" value="Unassembled WGS sequence"/>
</dbReference>
<feature type="chain" id="PRO_5015496905" evidence="1">
    <location>
        <begin position="21"/>
        <end position="637"/>
    </location>
</feature>
<dbReference type="Pfam" id="PF01841">
    <property type="entry name" value="Transglut_core"/>
    <property type="match status" value="1"/>
</dbReference>
<dbReference type="EMBL" id="PTJC01000006">
    <property type="protein sequence ID" value="PPK86246.1"/>
    <property type="molecule type" value="Genomic_DNA"/>
</dbReference>
<gene>
    <name evidence="4" type="ORF">CLV84_3168</name>
</gene>
<feature type="signal peptide" evidence="1">
    <location>
        <begin position="1"/>
        <end position="20"/>
    </location>
</feature>
<name>A0A2S6I4Z6_9BACT</name>
<reference evidence="4 5" key="1">
    <citation type="submission" date="2018-02" db="EMBL/GenBank/DDBJ databases">
        <title>Genomic Encyclopedia of Archaeal and Bacterial Type Strains, Phase II (KMG-II): from individual species to whole genera.</title>
        <authorList>
            <person name="Goeker M."/>
        </authorList>
    </citation>
    <scope>NUCLEOTIDE SEQUENCE [LARGE SCALE GENOMIC DNA]</scope>
    <source>
        <strain evidence="4 5">DSM 29526</strain>
    </source>
</reference>
<evidence type="ECO:0000256" key="1">
    <source>
        <dbReference type="SAM" id="SignalP"/>
    </source>
</evidence>
<keyword evidence="5" id="KW-1185">Reference proteome</keyword>
<comment type="caution">
    <text evidence="4">The sequence shown here is derived from an EMBL/GenBank/DDBJ whole genome shotgun (WGS) entry which is preliminary data.</text>
</comment>
<sequence length="637" mass="73229">MRLLFFIPLFLFCAGAQVNAQSDAIALLAIPDSLRESAHSVIQSYDLEYEVTSPRTATVRYRKVITLLNGKHDREHLIGERYDGDTKITTFEVAATDAFGRAFFTAAKRDITDERMNSDNFHDDSWVKHVTVPVVSYPATITVTVEKKLSDFAMMNFPNWVPVARNQSLIASTFVAKIPLENEMLYRGDGVGEPEMTSDGKVKTYRWEIRNRTAEVSEPLCPSEWETLPHVLIGLNDFQIDDYRGSFRNWNTFGGFIYRIMDGLDELPPRLVAEVHETVEPATTRRDTIDRLYRFMQKRCRYVSIQLGIGGWQPFSASYVDENRYGDCKALSNYMGAMLREVGIPSFPVLIHRSDRPYLDVPEDFAISLFNHMVLYVPSEDMYLECTSTDEPTGYLSDDKEDRNVLWITPDGGQLARTPSLRPGDHGHVRSTRLAITEANEMSFDYRATYFGAAQETFRQLGAYIGNRQDQLDWLHQHNYLPDVTGSAYTYEVSEARPEVEMAYTTSLRNRVRKMGSRKFVAVNPFPIDWVPDQMTDRQLPLVYSDARYFVDTIRITFPENLEIETGLFTDPLVYTHPVGEYQAKIKLVGNEIVWTRTLRLEPVELPADEYNAFRQFFVDKAKAENLQLVFKERQTK</sequence>
<evidence type="ECO:0000259" key="2">
    <source>
        <dbReference type="Pfam" id="PF01841"/>
    </source>
</evidence>
<dbReference type="InterPro" id="IPR002931">
    <property type="entry name" value="Transglutaminase-like"/>
</dbReference>
<dbReference type="InterPro" id="IPR038765">
    <property type="entry name" value="Papain-like_cys_pep_sf"/>
</dbReference>
<evidence type="ECO:0000259" key="3">
    <source>
        <dbReference type="Pfam" id="PF12969"/>
    </source>
</evidence>
<dbReference type="RefSeq" id="WP_104420695.1">
    <property type="nucleotide sequence ID" value="NZ_PTJC01000006.1"/>
</dbReference>
<protein>
    <submittedName>
        <fullName evidence="4">Transglutaminase superfamily protein</fullName>
    </submittedName>
</protein>
<dbReference type="Gene3D" id="2.60.120.1130">
    <property type="match status" value="1"/>
</dbReference>
<feature type="domain" description="Transglutaminase-like" evidence="2">
    <location>
        <begin position="277"/>
        <end position="346"/>
    </location>
</feature>
<accession>A0A2S6I4Z6</accession>
<dbReference type="OrthoDB" id="8595007at2"/>
<organism evidence="4 5">
    <name type="scientific">Neolewinella xylanilytica</name>
    <dbReference type="NCBI Taxonomy" id="1514080"/>
    <lineage>
        <taxon>Bacteria</taxon>
        <taxon>Pseudomonadati</taxon>
        <taxon>Bacteroidota</taxon>
        <taxon>Saprospiria</taxon>
        <taxon>Saprospirales</taxon>
        <taxon>Lewinellaceae</taxon>
        <taxon>Neolewinella</taxon>
    </lineage>
</organism>
<dbReference type="SUPFAM" id="SSF54001">
    <property type="entry name" value="Cysteine proteinases"/>
    <property type="match status" value="1"/>
</dbReference>
<dbReference type="Gene3D" id="3.10.620.30">
    <property type="match status" value="1"/>
</dbReference>
<feature type="domain" description="DUF3857" evidence="3">
    <location>
        <begin position="56"/>
        <end position="211"/>
    </location>
</feature>